<organism evidence="3 4">
    <name type="scientific">Mycolicibacterium gilvum</name>
    <dbReference type="NCBI Taxonomy" id="1804"/>
    <lineage>
        <taxon>Bacteria</taxon>
        <taxon>Bacillati</taxon>
        <taxon>Actinomycetota</taxon>
        <taxon>Actinomycetes</taxon>
        <taxon>Mycobacteriales</taxon>
        <taxon>Mycobacteriaceae</taxon>
        <taxon>Mycolicibacterium</taxon>
    </lineage>
</organism>
<feature type="region of interest" description="Disordered" evidence="1">
    <location>
        <begin position="1"/>
        <end position="35"/>
    </location>
</feature>
<sequence>MSTPPGDRPPPPPSGPPPGYPGGSPWGAAQPNGPRGRGAAVWVLGGLAVLVVIVLTVAATLFVTGRQSEEAGPDPTKPSPTTAVDTSEIASADDDGPVEIITEDPTCSSWTTIVTAFVDASRNGWDARDPTSPAASWTPEQSRQYEAMGAAMQSIADRTVELAKRTPHRVMRILYEQFVAYSRAYVGKLSTYTEQDDRFVRVAISFSGTLNAICDSIAFGAAGARAPLVPGSAPPRDLERELDPDNAKPFMTSPSSSCGQWLYATEKFTNDTAAWRGIDPNIPASELTADQRAVNAAVAPVMEAFATESQQLGRRSNNPIWADLAALSAQYRRAYVSALVTYSPSDNDLQVAAGSTAGAISEACRIVMD</sequence>
<gene>
    <name evidence="3" type="ORF">NCTC10742_00084</name>
</gene>
<proteinExistence type="predicted"/>
<dbReference type="Proteomes" id="UP000254291">
    <property type="component" value="Unassembled WGS sequence"/>
</dbReference>
<evidence type="ECO:0000256" key="2">
    <source>
        <dbReference type="SAM" id="Phobius"/>
    </source>
</evidence>
<evidence type="ECO:0000313" key="4">
    <source>
        <dbReference type="Proteomes" id="UP000254291"/>
    </source>
</evidence>
<dbReference type="EMBL" id="UGQM01000001">
    <property type="protein sequence ID" value="STZ40885.1"/>
    <property type="molecule type" value="Genomic_DNA"/>
</dbReference>
<feature type="region of interest" description="Disordered" evidence="1">
    <location>
        <begin position="66"/>
        <end position="94"/>
    </location>
</feature>
<feature type="transmembrane region" description="Helical" evidence="2">
    <location>
        <begin position="39"/>
        <end position="63"/>
    </location>
</feature>
<dbReference type="AlphaFoldDB" id="A0A378SEU8"/>
<protein>
    <submittedName>
        <fullName evidence="3">Uncharacterized protein</fullName>
    </submittedName>
</protein>
<keyword evidence="2" id="KW-0472">Membrane</keyword>
<feature type="compositionally biased region" description="Pro residues" evidence="1">
    <location>
        <begin position="1"/>
        <end position="20"/>
    </location>
</feature>
<reference evidence="3 4" key="1">
    <citation type="submission" date="2018-06" db="EMBL/GenBank/DDBJ databases">
        <authorList>
            <consortium name="Pathogen Informatics"/>
            <person name="Doyle S."/>
        </authorList>
    </citation>
    <scope>NUCLEOTIDE SEQUENCE [LARGE SCALE GENOMIC DNA]</scope>
    <source>
        <strain evidence="3 4">NCTC10742</strain>
    </source>
</reference>
<keyword evidence="2" id="KW-1133">Transmembrane helix</keyword>
<keyword evidence="2" id="KW-0812">Transmembrane</keyword>
<feature type="compositionally biased region" description="Polar residues" evidence="1">
    <location>
        <begin position="79"/>
        <end position="89"/>
    </location>
</feature>
<name>A0A378SEU8_9MYCO</name>
<accession>A0A378SEU8</accession>
<evidence type="ECO:0000313" key="3">
    <source>
        <dbReference type="EMBL" id="STZ40885.1"/>
    </source>
</evidence>
<evidence type="ECO:0000256" key="1">
    <source>
        <dbReference type="SAM" id="MobiDB-lite"/>
    </source>
</evidence>